<evidence type="ECO:0000313" key="4">
    <source>
        <dbReference type="EMBL" id="KAL3801444.1"/>
    </source>
</evidence>
<dbReference type="PROSITE" id="PS51455">
    <property type="entry name" value="PIPK"/>
    <property type="match status" value="1"/>
</dbReference>
<feature type="compositionally biased region" description="Polar residues" evidence="2">
    <location>
        <begin position="992"/>
        <end position="1010"/>
    </location>
</feature>
<accession>A0ABD3QM19</accession>
<dbReference type="Proteomes" id="UP001530315">
    <property type="component" value="Unassembled WGS sequence"/>
</dbReference>
<dbReference type="GO" id="GO:0016301">
    <property type="term" value="F:kinase activity"/>
    <property type="evidence" value="ECO:0007669"/>
    <property type="project" value="UniProtKB-UniRule"/>
</dbReference>
<keyword evidence="1" id="KW-0067">ATP-binding</keyword>
<dbReference type="GO" id="GO:0046488">
    <property type="term" value="P:phosphatidylinositol metabolic process"/>
    <property type="evidence" value="ECO:0007669"/>
    <property type="project" value="UniProtKB-UniRule"/>
</dbReference>
<dbReference type="Gene3D" id="3.30.810.10">
    <property type="entry name" value="2-Layer Sandwich"/>
    <property type="match status" value="2"/>
</dbReference>
<dbReference type="InterPro" id="IPR002498">
    <property type="entry name" value="PInositol-4-P-4/5-kinase_core"/>
</dbReference>
<keyword evidence="5" id="KW-1185">Reference proteome</keyword>
<keyword evidence="1" id="KW-0418">Kinase</keyword>
<dbReference type="InterPro" id="IPR027484">
    <property type="entry name" value="PInositol-4-P-5-kinase_N"/>
</dbReference>
<dbReference type="GO" id="GO:0005524">
    <property type="term" value="F:ATP binding"/>
    <property type="evidence" value="ECO:0007669"/>
    <property type="project" value="UniProtKB-UniRule"/>
</dbReference>
<sequence length="1019" mass="112827">MSTKDDDIIPEKTRAMADGTPAAEALKANADVRVSKLRKVGRSTKLQAGVRALKSGRHTGDRRGAPAFVAPRGNVREEGRGGGGGGGGGEVGGGGGGGGAASSASGMAHPTIPEADDEEGDADDRDGDCASGADESDYSADGRSAVEHDDSSSLDCPPDRPGNGMDDSRNDRSRQLQGSPQVQQKKSVQFVAHAALPAAVAAACFAGEELDRRRGALEVPAEPAAVPTPAHKSPMKSPFAGLFKSYAATSSAEDDVYNELQFPKSGGHHRLSNSISEGMRMHRRASSAVVIPPENIHSFIPQRRHSSFSGSSQQKQALLSNDALCHMPSEISVADTVKHGNLRLDDDDDSRHSSISDDGEVHTTEDARVDPIIVNIPGSRRNVTHEETKEEDRVDEEDADHQMALRAKAKKKLIRSSEDGFSFAGPRSVRKWVKRHKHQEKTKSTRSYVKGKVIDGKHELYTMSIAVMFGMRTSIGRTNLAMSKTAHNQRRWLDNDDLMAVVKYEFPPRGSDITPPHLLNHTFKFKDYSPLAFAYLRRMFGVNEYDFLLSVCGNANYIEFQSNAKSGQFFFYSPDGKYMIKTMTNTESKFLRRITPHYFRHCAMNPNTLMTKFLGMYRVKLYHLKRNVKFVVMKSVYDTDKHLHQLFDVKGSTTGRDAKPGDAVKKDNDIRRTLPEGAFILEPGLRERLKTQVEHDCAWLRSMKIMDYSMLIGVHNISHRNTKLPLKPVLQKARSRSLPNDDGDDCSSSSFDASNPSCLDHFLDFDDEESYLDGVHNHKGGKSRVESDASTVTSGEAMRTARVVKSLSVEGRKEMDELVEKAIEEMYWPFHRFYDVHGLRRMNALPGVPEASSGTEPKESDKQKDDRKNILNCFISLKKEIATANGKTCNLPTFERPLSYRKDGGFMMDTTTIDLPLKMSVPGAPHLVEYCDGKIFYMGIIDILQQFNIRKRGEARYRRLGGKGWEAASCVHPNIYADRFVRFFEEYTACSQSSSAPNDTQSDSASNRSIGSKGKMKTG</sequence>
<dbReference type="InterPro" id="IPR023610">
    <property type="entry name" value="PInositol-4/5-P-5/4-kinase"/>
</dbReference>
<dbReference type="SUPFAM" id="SSF56104">
    <property type="entry name" value="SAICAR synthase-like"/>
    <property type="match status" value="1"/>
</dbReference>
<feature type="region of interest" description="Disordered" evidence="2">
    <location>
        <begin position="992"/>
        <end position="1019"/>
    </location>
</feature>
<dbReference type="PANTHER" id="PTHR23086:SF8">
    <property type="entry name" value="PHOSPHATIDYLINOSITOL 5-PHOSPHATE 4-KINASE, ISOFORM A"/>
    <property type="match status" value="1"/>
</dbReference>
<gene>
    <name evidence="4" type="ORF">ACHAW5_000567</name>
</gene>
<feature type="compositionally biased region" description="Acidic residues" evidence="2">
    <location>
        <begin position="114"/>
        <end position="126"/>
    </location>
</feature>
<protein>
    <recommendedName>
        <fullName evidence="3">PIPK domain-containing protein</fullName>
    </recommendedName>
</protein>
<evidence type="ECO:0000256" key="1">
    <source>
        <dbReference type="PROSITE-ProRule" id="PRU00781"/>
    </source>
</evidence>
<feature type="region of interest" description="Disordered" evidence="2">
    <location>
        <begin position="732"/>
        <end position="751"/>
    </location>
</feature>
<dbReference type="SMART" id="SM00330">
    <property type="entry name" value="PIPKc"/>
    <property type="match status" value="1"/>
</dbReference>
<dbReference type="Pfam" id="PF01504">
    <property type="entry name" value="PIP5K"/>
    <property type="match status" value="1"/>
</dbReference>
<evidence type="ECO:0000256" key="2">
    <source>
        <dbReference type="SAM" id="MobiDB-lite"/>
    </source>
</evidence>
<dbReference type="PANTHER" id="PTHR23086">
    <property type="entry name" value="PHOSPHATIDYLINOSITOL-4-PHOSPHATE 5-KINASE"/>
    <property type="match status" value="1"/>
</dbReference>
<evidence type="ECO:0000313" key="5">
    <source>
        <dbReference type="Proteomes" id="UP001530315"/>
    </source>
</evidence>
<comment type="caution">
    <text evidence="4">The sequence shown here is derived from an EMBL/GenBank/DDBJ whole genome shotgun (WGS) entry which is preliminary data.</text>
</comment>
<evidence type="ECO:0000259" key="3">
    <source>
        <dbReference type="PROSITE" id="PS51455"/>
    </source>
</evidence>
<dbReference type="InterPro" id="IPR027483">
    <property type="entry name" value="PInositol-4-P-4/5-kinase_C_sf"/>
</dbReference>
<feature type="compositionally biased region" description="Polar residues" evidence="2">
    <location>
        <begin position="175"/>
        <end position="185"/>
    </location>
</feature>
<feature type="compositionally biased region" description="Gly residues" evidence="2">
    <location>
        <begin position="81"/>
        <end position="100"/>
    </location>
</feature>
<reference evidence="4 5" key="1">
    <citation type="submission" date="2024-10" db="EMBL/GenBank/DDBJ databases">
        <title>Updated reference genomes for cyclostephanoid diatoms.</title>
        <authorList>
            <person name="Roberts W.R."/>
            <person name="Alverson A.J."/>
        </authorList>
    </citation>
    <scope>NUCLEOTIDE SEQUENCE [LARGE SCALE GENOMIC DNA]</scope>
    <source>
        <strain evidence="4 5">AJA276-08</strain>
    </source>
</reference>
<feature type="region of interest" description="Disordered" evidence="2">
    <location>
        <begin position="775"/>
        <end position="796"/>
    </location>
</feature>
<organism evidence="4 5">
    <name type="scientific">Stephanodiscus triporus</name>
    <dbReference type="NCBI Taxonomy" id="2934178"/>
    <lineage>
        <taxon>Eukaryota</taxon>
        <taxon>Sar</taxon>
        <taxon>Stramenopiles</taxon>
        <taxon>Ochrophyta</taxon>
        <taxon>Bacillariophyta</taxon>
        <taxon>Coscinodiscophyceae</taxon>
        <taxon>Thalassiosirophycidae</taxon>
        <taxon>Stephanodiscales</taxon>
        <taxon>Stephanodiscaceae</taxon>
        <taxon>Stephanodiscus</taxon>
    </lineage>
</organism>
<keyword evidence="1" id="KW-0547">Nucleotide-binding</keyword>
<feature type="region of interest" description="Disordered" evidence="2">
    <location>
        <begin position="343"/>
        <end position="363"/>
    </location>
</feature>
<dbReference type="CDD" id="cd00139">
    <property type="entry name" value="PIPKc"/>
    <property type="match status" value="1"/>
</dbReference>
<keyword evidence="1" id="KW-0808">Transferase</keyword>
<dbReference type="Gene3D" id="3.30.800.10">
    <property type="entry name" value="Phosphatidylinositol Phosphate Kinase II Beta"/>
    <property type="match status" value="1"/>
</dbReference>
<feature type="region of interest" description="Disordered" evidence="2">
    <location>
        <begin position="48"/>
        <end position="185"/>
    </location>
</feature>
<dbReference type="EMBL" id="JALLAZ020000188">
    <property type="protein sequence ID" value="KAL3801444.1"/>
    <property type="molecule type" value="Genomic_DNA"/>
</dbReference>
<name>A0ABD3QM19_9STRA</name>
<proteinExistence type="predicted"/>
<feature type="domain" description="PIPK" evidence="3">
    <location>
        <begin position="463"/>
        <end position="988"/>
    </location>
</feature>
<dbReference type="AlphaFoldDB" id="A0ABD3QM19"/>